<evidence type="ECO:0000256" key="1">
    <source>
        <dbReference type="SAM" id="Coils"/>
    </source>
</evidence>
<feature type="domain" description="Endonuclease GajA/Old nuclease/RecF-like AAA" evidence="2">
    <location>
        <begin position="158"/>
        <end position="324"/>
    </location>
</feature>
<dbReference type="Proteomes" id="UP000321574">
    <property type="component" value="Unassembled WGS sequence"/>
</dbReference>
<dbReference type="SUPFAM" id="SSF52540">
    <property type="entry name" value="P-loop containing nucleoside triphosphate hydrolases"/>
    <property type="match status" value="1"/>
</dbReference>
<organism evidence="4 5">
    <name type="scientific">Cerasibacillus terrae</name>
    <dbReference type="NCBI Taxonomy" id="2498845"/>
    <lineage>
        <taxon>Bacteria</taxon>
        <taxon>Bacillati</taxon>
        <taxon>Bacillota</taxon>
        <taxon>Bacilli</taxon>
        <taxon>Bacillales</taxon>
        <taxon>Bacillaceae</taxon>
        <taxon>Cerasibacillus</taxon>
    </lineage>
</organism>
<dbReference type="InterPro" id="IPR034139">
    <property type="entry name" value="TOPRIM_OLD"/>
</dbReference>
<dbReference type="CDD" id="cd01026">
    <property type="entry name" value="TOPRIM_OLD"/>
    <property type="match status" value="1"/>
</dbReference>
<dbReference type="OrthoDB" id="308933at2"/>
<evidence type="ECO:0000259" key="2">
    <source>
        <dbReference type="Pfam" id="PF13175"/>
    </source>
</evidence>
<dbReference type="EMBL" id="VDUW01000003">
    <property type="protein sequence ID" value="TXL65630.1"/>
    <property type="molecule type" value="Genomic_DNA"/>
</dbReference>
<dbReference type="InterPro" id="IPR027417">
    <property type="entry name" value="P-loop_NTPase"/>
</dbReference>
<feature type="coiled-coil region" evidence="1">
    <location>
        <begin position="170"/>
        <end position="214"/>
    </location>
</feature>
<name>A0A5C8NX07_9BACI</name>
<reference evidence="4 5" key="1">
    <citation type="submission" date="2019-06" db="EMBL/GenBank/DDBJ databases">
        <title>Cerasibacillus sp. nov., isolated from maize field.</title>
        <authorList>
            <person name="Lin S.-Y."/>
            <person name="Tsai C.-F."/>
            <person name="Young C.-C."/>
        </authorList>
    </citation>
    <scope>NUCLEOTIDE SEQUENCE [LARGE SCALE GENOMIC DNA]</scope>
    <source>
        <strain evidence="4 5">CC-CFT480</strain>
    </source>
</reference>
<dbReference type="Pfam" id="PF20469">
    <property type="entry name" value="OLD-like_TOPRIM"/>
    <property type="match status" value="1"/>
</dbReference>
<evidence type="ECO:0000259" key="3">
    <source>
        <dbReference type="Pfam" id="PF20469"/>
    </source>
</evidence>
<evidence type="ECO:0000313" key="4">
    <source>
        <dbReference type="EMBL" id="TXL65630.1"/>
    </source>
</evidence>
<feature type="domain" description="OLD protein-like TOPRIM" evidence="3">
    <location>
        <begin position="372"/>
        <end position="442"/>
    </location>
</feature>
<keyword evidence="1" id="KW-0175">Coiled coil</keyword>
<sequence>MKFKKIWIRNFRNFKDIDLELNNKNIVFGRNDFGKTNFLYALRFLFDPTIRKNGFDITDYHKRNTDEKIIICIELDIKKECDDNKFIRARVGGATAFSEGSLFIQLEAEFDDSEQIGNPVLRWGGNLDELELIDQRGIVTDLDRIFEIVYVSPNISPSDLFKKHRNLLYKETKTDKMDEIKKAIKSLNKAISTDERVQQINAQLSERYKEIKEEDIEITLKSEHEINGIFNHLIPYIIDGSSEIDDLYPTAGDGRQKILAYALTNLIEELKIEEKGDKRISIFLMEEIENSLHPSMQEMVSRHLFETSKETYPYLFITTHSEHMFTYMNDVRLIRIYKSEEDTIHNNSTFFKVPVNYNYTRKTYNEMLAQALFYDRVLLVEGMSEKILFEAIIERMIAETEKVSMNVIEKATILSIEGIGFEDYIRILNNLGIKPIVKTDNDIQKVKGVDEFLLSGINRCQNFYDIIENKDKSDSTRTYPVTKAFDFKCLESRRCIKHKVFNKYKEKVDKWKKAGVFLSEIELEEDLVRGLPDEYLKKIGYTEADFIKYLQRAKKKNMNEFVNEHLTTEAAQAIYDDERFSCIKVLLGVEEVD</sequence>
<keyword evidence="5" id="KW-1185">Reference proteome</keyword>
<dbReference type="Gene3D" id="3.40.50.300">
    <property type="entry name" value="P-loop containing nucleotide triphosphate hydrolases"/>
    <property type="match status" value="1"/>
</dbReference>
<dbReference type="InterPro" id="IPR041685">
    <property type="entry name" value="AAA_GajA/Old/RecF-like"/>
</dbReference>
<accession>A0A5C8NX07</accession>
<gene>
    <name evidence="4" type="ORF">FHP05_05770</name>
</gene>
<comment type="caution">
    <text evidence="4">The sequence shown here is derived from an EMBL/GenBank/DDBJ whole genome shotgun (WGS) entry which is preliminary data.</text>
</comment>
<dbReference type="PANTHER" id="PTHR43581:SF4">
    <property type="entry name" value="ATP_GTP PHOSPHATASE"/>
    <property type="match status" value="1"/>
</dbReference>
<feature type="domain" description="Endonuclease GajA/Old nuclease/RecF-like AAA" evidence="2">
    <location>
        <begin position="1"/>
        <end position="93"/>
    </location>
</feature>
<evidence type="ECO:0000313" key="5">
    <source>
        <dbReference type="Proteomes" id="UP000321574"/>
    </source>
</evidence>
<dbReference type="PANTHER" id="PTHR43581">
    <property type="entry name" value="ATP/GTP PHOSPHATASE"/>
    <property type="match status" value="1"/>
</dbReference>
<dbReference type="RefSeq" id="WP_147666300.1">
    <property type="nucleotide sequence ID" value="NZ_VDUW01000003.1"/>
</dbReference>
<dbReference type="AlphaFoldDB" id="A0A5C8NX07"/>
<proteinExistence type="predicted"/>
<dbReference type="InterPro" id="IPR051396">
    <property type="entry name" value="Bact_Antivir_Def_Nuclease"/>
</dbReference>
<protein>
    <submittedName>
        <fullName evidence="4">DUF2813 domain-containing protein</fullName>
    </submittedName>
</protein>
<dbReference type="Pfam" id="PF13175">
    <property type="entry name" value="AAA_15"/>
    <property type="match status" value="2"/>
</dbReference>